<gene>
    <name evidence="1" type="ORF">BWY73_01213</name>
</gene>
<protein>
    <submittedName>
        <fullName evidence="1">Uncharacterized protein</fullName>
    </submittedName>
</protein>
<dbReference type="AlphaFoldDB" id="A0A1V5MCV0"/>
<dbReference type="GO" id="GO:0005506">
    <property type="term" value="F:iron ion binding"/>
    <property type="evidence" value="ECO:0007669"/>
    <property type="project" value="InterPro"/>
</dbReference>
<dbReference type="GO" id="GO:0016491">
    <property type="term" value="F:oxidoreductase activity"/>
    <property type="evidence" value="ECO:0007669"/>
    <property type="project" value="InterPro"/>
</dbReference>
<dbReference type="EMBL" id="MWAK01000215">
    <property type="protein sequence ID" value="OPZ90955.1"/>
    <property type="molecule type" value="Genomic_DNA"/>
</dbReference>
<organism evidence="1">
    <name type="scientific">candidate division TA06 bacterium ADurb.Bin417</name>
    <dbReference type="NCBI Taxonomy" id="1852828"/>
    <lineage>
        <taxon>Bacteria</taxon>
        <taxon>Bacteria division TA06</taxon>
    </lineage>
</organism>
<proteinExistence type="predicted"/>
<dbReference type="SUPFAM" id="SSF49367">
    <property type="entry name" value="Superoxide reductase-like"/>
    <property type="match status" value="1"/>
</dbReference>
<evidence type="ECO:0000313" key="1">
    <source>
        <dbReference type="EMBL" id="OPZ90955.1"/>
    </source>
</evidence>
<dbReference type="InterPro" id="IPR036073">
    <property type="entry name" value="Desulfoferrodoxin_Fe-bd_dom_sf"/>
</dbReference>
<accession>A0A1V5MCV0</accession>
<reference evidence="1" key="1">
    <citation type="submission" date="2017-02" db="EMBL/GenBank/DDBJ databases">
        <title>Delving into the versatile metabolic prowess of the omnipresent phylum Bacteroidetes.</title>
        <authorList>
            <person name="Nobu M.K."/>
            <person name="Mei R."/>
            <person name="Narihiro T."/>
            <person name="Kuroda K."/>
            <person name="Liu W.-T."/>
        </authorList>
    </citation>
    <scope>NUCLEOTIDE SEQUENCE</scope>
    <source>
        <strain evidence="1">ADurb.Bin417</strain>
    </source>
</reference>
<comment type="caution">
    <text evidence="1">The sequence shown here is derived from an EMBL/GenBank/DDBJ whole genome shotgun (WGS) entry which is preliminary data.</text>
</comment>
<sequence length="89" mass="10021">MKLAFEAGRRQLTVEVSHQVPNEKRHYINRIEVTLDGRETVTQLCRRQTDQRTQTVVYLLPDAEPGSKIKVSVTCNLGGTRSAELAVGR</sequence>
<dbReference type="Gene3D" id="2.60.40.730">
    <property type="entry name" value="SOR catalytic domain"/>
    <property type="match status" value="1"/>
</dbReference>
<dbReference type="Proteomes" id="UP000485484">
    <property type="component" value="Unassembled WGS sequence"/>
</dbReference>
<name>A0A1V5MCV0_UNCT6</name>